<proteinExistence type="inferred from homology"/>
<dbReference type="Pfam" id="PF01535">
    <property type="entry name" value="PPR"/>
    <property type="match status" value="1"/>
</dbReference>
<feature type="domain" description="At1g68980-like TPR repeats" evidence="5">
    <location>
        <begin position="53"/>
        <end position="214"/>
    </location>
</feature>
<dbReference type="InterPro" id="IPR057440">
    <property type="entry name" value="At1g68980-like_TPR"/>
</dbReference>
<feature type="region of interest" description="Disordered" evidence="4">
    <location>
        <begin position="26"/>
        <end position="50"/>
    </location>
</feature>
<keyword evidence="7" id="KW-1185">Reference proteome</keyword>
<dbReference type="Pfam" id="PF25245">
    <property type="entry name" value="TPR_At1g68980"/>
    <property type="match status" value="1"/>
</dbReference>
<evidence type="ECO:0000256" key="1">
    <source>
        <dbReference type="ARBA" id="ARBA00007626"/>
    </source>
</evidence>
<feature type="compositionally biased region" description="Low complexity" evidence="4">
    <location>
        <begin position="32"/>
        <end position="42"/>
    </location>
</feature>
<name>A0A565AYV5_9BRAS</name>
<dbReference type="NCBIfam" id="TIGR00756">
    <property type="entry name" value="PPR"/>
    <property type="match status" value="1"/>
</dbReference>
<dbReference type="InterPro" id="IPR002885">
    <property type="entry name" value="PPR_rpt"/>
</dbReference>
<evidence type="ECO:0000256" key="3">
    <source>
        <dbReference type="PROSITE-ProRule" id="PRU00708"/>
    </source>
</evidence>
<dbReference type="InterPro" id="IPR011990">
    <property type="entry name" value="TPR-like_helical_dom_sf"/>
</dbReference>
<accession>A0A565AYV5</accession>
<evidence type="ECO:0000313" key="7">
    <source>
        <dbReference type="Proteomes" id="UP000489600"/>
    </source>
</evidence>
<evidence type="ECO:0000259" key="5">
    <source>
        <dbReference type="Pfam" id="PF25245"/>
    </source>
</evidence>
<dbReference type="Pfam" id="PF13812">
    <property type="entry name" value="PPR_3"/>
    <property type="match status" value="1"/>
</dbReference>
<dbReference type="Pfam" id="PF13041">
    <property type="entry name" value="PPR_2"/>
    <property type="match status" value="1"/>
</dbReference>
<dbReference type="OrthoDB" id="651467at2759"/>
<organism evidence="6 7">
    <name type="scientific">Arabis nemorensis</name>
    <dbReference type="NCBI Taxonomy" id="586526"/>
    <lineage>
        <taxon>Eukaryota</taxon>
        <taxon>Viridiplantae</taxon>
        <taxon>Streptophyta</taxon>
        <taxon>Embryophyta</taxon>
        <taxon>Tracheophyta</taxon>
        <taxon>Spermatophyta</taxon>
        <taxon>Magnoliopsida</taxon>
        <taxon>eudicotyledons</taxon>
        <taxon>Gunneridae</taxon>
        <taxon>Pentapetalae</taxon>
        <taxon>rosids</taxon>
        <taxon>malvids</taxon>
        <taxon>Brassicales</taxon>
        <taxon>Brassicaceae</taxon>
        <taxon>Arabideae</taxon>
        <taxon>Arabis</taxon>
    </lineage>
</organism>
<dbReference type="PANTHER" id="PTHR46598">
    <property type="entry name" value="BNAC05G43320D PROTEIN"/>
    <property type="match status" value="1"/>
</dbReference>
<evidence type="ECO:0000256" key="2">
    <source>
        <dbReference type="ARBA" id="ARBA00022737"/>
    </source>
</evidence>
<dbReference type="Proteomes" id="UP000489600">
    <property type="component" value="Unassembled WGS sequence"/>
</dbReference>
<comment type="caution">
    <text evidence="6">The sequence shown here is derived from an EMBL/GenBank/DDBJ whole genome shotgun (WGS) entry which is preliminary data.</text>
</comment>
<dbReference type="AlphaFoldDB" id="A0A565AYV5"/>
<dbReference type="EMBL" id="CABITT030000002">
    <property type="protein sequence ID" value="VVA94547.1"/>
    <property type="molecule type" value="Genomic_DNA"/>
</dbReference>
<dbReference type="PANTHER" id="PTHR46598:SF4">
    <property type="entry name" value="PENTACOTRIPEPTIDE-REPEAT REGION OF PRORP DOMAIN-CONTAINING PROTEIN"/>
    <property type="match status" value="1"/>
</dbReference>
<sequence length="649" mass="73072">MDLICSFTKQRQSLLPRMLRKTLTSISQRPFSSSTSSAISPKPITPSPPKTLKTLTQLQKSSFESTLRHSLTAHDTDQAWKVFRSFAAASSLPDKPLLNSLITHLSSFHAGDSSLRHRLKRAFVSAAYVIEKDPILLEFETLITLMESMRLAKAAAPALALVKCMFKNRYFVPFDLWGHLIVDMCRENGGLAAFFKVFRESCRVAIDEKLEFMKPDLVASNAALEACCRQMESIADAENVIESMAVLGVKPDESSFGFLAYLYARKGLREKVSELEDSMDGFGFASRRIVYSNMISGYVKMGDLDSVSDVILHSLKGSGEDSSFGEETYCELVKGFIESKRVKSLVTLIIEAHKLESLSTESDKSVGFGIVNACVKLGFSGKSILDEMNAQGGYGGIGVYVPILNAYCKENRTAEATQLVTEISNSGVQLDVETYKALIEASMTKQDYLSALTLFRDMRETEISDLKGSYLTIMTGLLENQRPELMAAFVEEVEEDPRVEVKSHDWNSIIHAFCKSGRMEDGKRTFRRMAFLQYEPNHQTYLSLINGYVSCEKYFEVVVLWKVFKDKKAKLDHALADAFLNALVKGGFFGTAMQVIEKCQEMKIFVDRWRYKATFMETQKNLRLPKLRKKKMKKIEFLNAFKNWVGLTT</sequence>
<gene>
    <name evidence="6" type="ORF">ANE_LOCUS4992</name>
</gene>
<dbReference type="PROSITE" id="PS51375">
    <property type="entry name" value="PPR"/>
    <property type="match status" value="2"/>
</dbReference>
<comment type="similarity">
    <text evidence="1">Belongs to the PPR family. P subfamily.</text>
</comment>
<feature type="repeat" description="PPR" evidence="3">
    <location>
        <begin position="502"/>
        <end position="536"/>
    </location>
</feature>
<evidence type="ECO:0000313" key="6">
    <source>
        <dbReference type="EMBL" id="VVA94547.1"/>
    </source>
</evidence>
<reference evidence="6" key="1">
    <citation type="submission" date="2019-07" db="EMBL/GenBank/DDBJ databases">
        <authorList>
            <person name="Dittberner H."/>
        </authorList>
    </citation>
    <scope>NUCLEOTIDE SEQUENCE [LARGE SCALE GENOMIC DNA]</scope>
</reference>
<feature type="repeat" description="PPR" evidence="3">
    <location>
        <begin position="216"/>
        <end position="251"/>
    </location>
</feature>
<keyword evidence="2" id="KW-0677">Repeat</keyword>
<protein>
    <recommendedName>
        <fullName evidence="5">At1g68980-like TPR repeats domain-containing protein</fullName>
    </recommendedName>
</protein>
<dbReference type="Gene3D" id="1.25.40.10">
    <property type="entry name" value="Tetratricopeptide repeat domain"/>
    <property type="match status" value="3"/>
</dbReference>
<evidence type="ECO:0000256" key="4">
    <source>
        <dbReference type="SAM" id="MobiDB-lite"/>
    </source>
</evidence>